<proteinExistence type="predicted"/>
<reference evidence="2 3" key="1">
    <citation type="submission" date="2020-06" db="EMBL/GenBank/DDBJ databases">
        <title>Genome mining for natural products.</title>
        <authorList>
            <person name="Zhang B."/>
            <person name="Shi J."/>
            <person name="Ge H."/>
        </authorList>
    </citation>
    <scope>NUCLEOTIDE SEQUENCE [LARGE SCALE GENOMIC DNA]</scope>
    <source>
        <strain evidence="2 3">NA00687</strain>
    </source>
</reference>
<gene>
    <name evidence="2" type="ORF">HUT08_23645</name>
</gene>
<keyword evidence="1" id="KW-0472">Membrane</keyword>
<evidence type="ECO:0008006" key="4">
    <source>
        <dbReference type="Google" id="ProtNLM"/>
    </source>
</evidence>
<dbReference type="EMBL" id="CP054929">
    <property type="protein sequence ID" value="QKW52023.1"/>
    <property type="molecule type" value="Genomic_DNA"/>
</dbReference>
<keyword evidence="1" id="KW-1133">Transmembrane helix</keyword>
<dbReference type="Proteomes" id="UP000509303">
    <property type="component" value="Chromosome"/>
</dbReference>
<organism evidence="2 3">
    <name type="scientific">Streptomyces buecherae</name>
    <dbReference type="NCBI Taxonomy" id="2763006"/>
    <lineage>
        <taxon>Bacteria</taxon>
        <taxon>Bacillati</taxon>
        <taxon>Actinomycetota</taxon>
        <taxon>Actinomycetes</taxon>
        <taxon>Kitasatosporales</taxon>
        <taxon>Streptomycetaceae</taxon>
        <taxon>Streptomyces</taxon>
    </lineage>
</organism>
<keyword evidence="1" id="KW-0812">Transmembrane</keyword>
<evidence type="ECO:0000313" key="3">
    <source>
        <dbReference type="Proteomes" id="UP000509303"/>
    </source>
</evidence>
<feature type="transmembrane region" description="Helical" evidence="1">
    <location>
        <begin position="44"/>
        <end position="66"/>
    </location>
</feature>
<name>A0A7H8NC56_9ACTN</name>
<dbReference type="RefSeq" id="WP_176163729.1">
    <property type="nucleotide sequence ID" value="NZ_CP054929.1"/>
</dbReference>
<protein>
    <recommendedName>
        <fullName evidence="4">DUF3040 domain-containing protein</fullName>
    </recommendedName>
</protein>
<evidence type="ECO:0000313" key="2">
    <source>
        <dbReference type="EMBL" id="QKW52023.1"/>
    </source>
</evidence>
<evidence type="ECO:0000256" key="1">
    <source>
        <dbReference type="SAM" id="Phobius"/>
    </source>
</evidence>
<accession>A0A7H8NC56</accession>
<dbReference type="AlphaFoldDB" id="A0A7H8NC56"/>
<sequence>MSGWDRKEDEVRQLLEARPRPALPWDLADRAAARGQRALRRRRAVRLATWVVLLAALFAVTVWAALTEPWAPPPRSTTPPLDGW</sequence>
<keyword evidence="3" id="KW-1185">Reference proteome</keyword>